<evidence type="ECO:0000313" key="1">
    <source>
        <dbReference type="EMBL" id="GMS96610.1"/>
    </source>
</evidence>
<comment type="caution">
    <text evidence="1">The sequence shown here is derived from an EMBL/GenBank/DDBJ whole genome shotgun (WGS) entry which is preliminary data.</text>
</comment>
<organism evidence="1 2">
    <name type="scientific">Pristionchus entomophagus</name>
    <dbReference type="NCBI Taxonomy" id="358040"/>
    <lineage>
        <taxon>Eukaryota</taxon>
        <taxon>Metazoa</taxon>
        <taxon>Ecdysozoa</taxon>
        <taxon>Nematoda</taxon>
        <taxon>Chromadorea</taxon>
        <taxon>Rhabditida</taxon>
        <taxon>Rhabditina</taxon>
        <taxon>Diplogasteromorpha</taxon>
        <taxon>Diplogasteroidea</taxon>
        <taxon>Neodiplogasteridae</taxon>
        <taxon>Pristionchus</taxon>
    </lineage>
</organism>
<evidence type="ECO:0000313" key="2">
    <source>
        <dbReference type="Proteomes" id="UP001432027"/>
    </source>
</evidence>
<protein>
    <submittedName>
        <fullName evidence="1">Uncharacterized protein</fullName>
    </submittedName>
</protein>
<name>A0AAV5TQ96_9BILA</name>
<reference evidence="1" key="1">
    <citation type="submission" date="2023-10" db="EMBL/GenBank/DDBJ databases">
        <title>Genome assembly of Pristionchus species.</title>
        <authorList>
            <person name="Yoshida K."/>
            <person name="Sommer R.J."/>
        </authorList>
    </citation>
    <scope>NUCLEOTIDE SEQUENCE</scope>
    <source>
        <strain evidence="1">RS0144</strain>
    </source>
</reference>
<dbReference type="AlphaFoldDB" id="A0AAV5TQ96"/>
<sequence length="60" mass="6860">MAPCIMMYAQIDLTLSYMTDDDSLAEAETITVLLNRQPTNRLVTKKFRLGTILSSRKCYN</sequence>
<proteinExistence type="predicted"/>
<dbReference type="Proteomes" id="UP001432027">
    <property type="component" value="Unassembled WGS sequence"/>
</dbReference>
<accession>A0AAV5TQ96</accession>
<gene>
    <name evidence="1" type="ORF">PENTCL1PPCAC_18785</name>
</gene>
<dbReference type="EMBL" id="BTSX01000004">
    <property type="protein sequence ID" value="GMS96610.1"/>
    <property type="molecule type" value="Genomic_DNA"/>
</dbReference>
<keyword evidence="2" id="KW-1185">Reference proteome</keyword>